<proteinExistence type="predicted"/>
<evidence type="ECO:0000313" key="1">
    <source>
        <dbReference type="EMBL" id="XPM65731.1"/>
    </source>
</evidence>
<dbReference type="EMBL" id="CP182909">
    <property type="protein sequence ID" value="XPM65731.1"/>
    <property type="molecule type" value="Genomic_DNA"/>
</dbReference>
<keyword evidence="2" id="KW-1185">Reference proteome</keyword>
<organism evidence="1 2">
    <name type="scientific">Desertifilum tharense IPPAS B-1220</name>
    <dbReference type="NCBI Taxonomy" id="1781255"/>
    <lineage>
        <taxon>Bacteria</taxon>
        <taxon>Bacillati</taxon>
        <taxon>Cyanobacteriota</taxon>
        <taxon>Cyanophyceae</taxon>
        <taxon>Desertifilales</taxon>
        <taxon>Desertifilaceae</taxon>
        <taxon>Desertifilum</taxon>
    </lineage>
</organism>
<evidence type="ECO:0000313" key="2">
    <source>
        <dbReference type="Proteomes" id="UP000095472"/>
    </source>
</evidence>
<accession>A0ACD5H0P0</accession>
<protein>
    <submittedName>
        <fullName evidence="1">Response regulator transcription factor</fullName>
    </submittedName>
</protein>
<dbReference type="Proteomes" id="UP000095472">
    <property type="component" value="Chromosome"/>
</dbReference>
<gene>
    <name evidence="1" type="ORF">BH720_009175</name>
</gene>
<name>A0ACD5H0P0_9CYAN</name>
<reference evidence="1 2" key="1">
    <citation type="journal article" date="2016" name="Genome Announc.">
        <title>Draft Genome Sequence of the Thermotolerant Cyanobacterium Desertifilum sp. IPPAS B-1220.</title>
        <authorList>
            <person name="Mironov K.S."/>
            <person name="Sinetova M.A."/>
            <person name="Bolatkhan K."/>
            <person name="Zayadan B.K."/>
            <person name="Ustinova V.V."/>
            <person name="Kupriyanova E.V."/>
            <person name="Skrypnik A.N."/>
            <person name="Gogoleva N.E."/>
            <person name="Gogolev Y.V."/>
            <person name="Los D.A."/>
        </authorList>
    </citation>
    <scope>NUCLEOTIDE SEQUENCE [LARGE SCALE GENOMIC DNA]</scope>
    <source>
        <strain evidence="1 2">IPPAS B-1220</strain>
    </source>
</reference>
<sequence>MRILLVERGVPTNAALADLLAAHNYILDVSSDGQTALQQSRAMSYALILVDESIAQPNGIELCQQLRSQGYEQPILLLTSPNTNAEIIDGLNAGADDYLIKPYHPEALLARIQGLLRCSRIPARSFPPSALTWGNLRLDFISGKVTYNQQPIPLTATEYNLLELFLQNPDRIFSRSVILDRLWGFDDAPTEKAITTHIKDLRKKLKAGGLTEDLLETVYGIGYRLKPAPPATANLPKKPIKAIQCRCRAI</sequence>